<gene>
    <name evidence="1" type="ORF">VITFI_CDS2783</name>
</gene>
<evidence type="ECO:0000313" key="2">
    <source>
        <dbReference type="Proteomes" id="UP000199729"/>
    </source>
</evidence>
<dbReference type="Pfam" id="PF13692">
    <property type="entry name" value="Glyco_trans_1_4"/>
    <property type="match status" value="1"/>
</dbReference>
<sequence length="407" mass="45259">MPVPVYLDAQGQRWLDALWLKDLRLHLDYLHAFTLACPCVPRDPPPGAERVNDPRIRFVDLPDHGRQSSRFFETARLLWRAVGEATLVHHSIGDWWPLSMNYLAALFAAWRGKVSVVVVESSGWRLMPGQPAGLGARLKAWLAETWGRWHVNRASLAVFTQAQYLRSLRTRRQDNGHVIHASWIDEDHLLSETDIRIDGSHKGLGLETPLRVLFAGRLTSAKGVEVLLDAFRATHLGGAGLALDIIGSGECLPLCQATSRLAHEGGQLRVLDSVPYGPAFFNLLRRYHAVVVPSLSDEQPRIVYDAYAQGVPVLVSDTPGLLDCVQDGITGRTFARGDAAALAGLFVWAHTHRDALQRMGETGWQRARGLTHHQMHARRHRLLLDTLARRGLIRPPGANPGKDSRKS</sequence>
<dbReference type="PANTHER" id="PTHR12526">
    <property type="entry name" value="GLYCOSYLTRANSFERASE"/>
    <property type="match status" value="1"/>
</dbReference>
<accession>A0A221KID4</accession>
<organism evidence="1 2">
    <name type="scientific">Vitreoscilla filiformis</name>
    <dbReference type="NCBI Taxonomy" id="63"/>
    <lineage>
        <taxon>Bacteria</taxon>
        <taxon>Pseudomonadati</taxon>
        <taxon>Pseudomonadota</taxon>
        <taxon>Betaproteobacteria</taxon>
        <taxon>Neisseriales</taxon>
        <taxon>Neisseriaceae</taxon>
        <taxon>Vitreoscilla</taxon>
    </lineage>
</organism>
<dbReference type="Gene3D" id="3.40.50.2000">
    <property type="entry name" value="Glycogen Phosphorylase B"/>
    <property type="match status" value="2"/>
</dbReference>
<proteinExistence type="predicted"/>
<protein>
    <submittedName>
        <fullName evidence="1">Uncharacterized protein</fullName>
    </submittedName>
</protein>
<evidence type="ECO:0000313" key="1">
    <source>
        <dbReference type="EMBL" id="ASM78560.1"/>
    </source>
</evidence>
<reference evidence="1 2" key="1">
    <citation type="submission" date="2017-07" db="EMBL/GenBank/DDBJ databases">
        <title>Complete Genome Sequence of the cosmetic ferment Vitreoscilla filiformis (ATCC15551).</title>
        <authorList>
            <person name="Contreras S."/>
            <person name="Sagory-Zalkind P."/>
            <person name="Blanquart H."/>
            <person name="Iltis A."/>
            <person name="Morand S.C."/>
        </authorList>
    </citation>
    <scope>NUCLEOTIDE SEQUENCE [LARGE SCALE GENOMIC DNA]</scope>
    <source>
        <strain evidence="1 2">ATCC 15551</strain>
    </source>
</reference>
<dbReference type="Proteomes" id="UP000199729">
    <property type="component" value="Chromosome"/>
</dbReference>
<dbReference type="KEGG" id="vff:VITFI_CDS2783"/>
<dbReference type="EMBL" id="CP022423">
    <property type="protein sequence ID" value="ASM78560.1"/>
    <property type="molecule type" value="Genomic_DNA"/>
</dbReference>
<dbReference type="SUPFAM" id="SSF53756">
    <property type="entry name" value="UDP-Glycosyltransferase/glycogen phosphorylase"/>
    <property type="match status" value="1"/>
</dbReference>
<name>A0A221KID4_VITFI</name>
<dbReference type="AlphaFoldDB" id="A0A221KID4"/>
<keyword evidence="2" id="KW-1185">Reference proteome</keyword>